<reference evidence="1" key="1">
    <citation type="submission" date="2020-05" db="EMBL/GenBank/DDBJ databases">
        <title>Phylogenomic resolution of chytrid fungi.</title>
        <authorList>
            <person name="Stajich J.E."/>
            <person name="Amses K."/>
            <person name="Simmons R."/>
            <person name="Seto K."/>
            <person name="Myers J."/>
            <person name="Bonds A."/>
            <person name="Quandt C.A."/>
            <person name="Barry K."/>
            <person name="Liu P."/>
            <person name="Grigoriev I."/>
            <person name="Longcore J.E."/>
            <person name="James T.Y."/>
        </authorList>
    </citation>
    <scope>NUCLEOTIDE SEQUENCE</scope>
    <source>
        <strain evidence="1">PLAUS21</strain>
    </source>
</reference>
<dbReference type="Proteomes" id="UP001210925">
    <property type="component" value="Unassembled WGS sequence"/>
</dbReference>
<sequence length="154" mass="18241">MFINVLEDVVEKDEFMKYLLKLPKDDMVQLKIGELKGDYSTLVESNPVCNLDIFVSHIKTLDKKSMIEKLANRIEYEDSPTCWKILIAALIDGSYYGTEECKEIFTSRDWWVEYFTGMYFFIVFDLLGKDPQITVDEQEIDDLEIWELYNNEIY</sequence>
<evidence type="ECO:0000313" key="1">
    <source>
        <dbReference type="EMBL" id="KAJ3262029.1"/>
    </source>
</evidence>
<dbReference type="EMBL" id="JADGKB010000003">
    <property type="protein sequence ID" value="KAJ3262029.1"/>
    <property type="molecule type" value="Genomic_DNA"/>
</dbReference>
<evidence type="ECO:0000313" key="2">
    <source>
        <dbReference type="Proteomes" id="UP001210925"/>
    </source>
</evidence>
<keyword evidence="2" id="KW-1185">Reference proteome</keyword>
<name>A0AAD5UNB8_9FUNG</name>
<dbReference type="AlphaFoldDB" id="A0AAD5UNB8"/>
<gene>
    <name evidence="1" type="ORF">HK103_003872</name>
</gene>
<proteinExistence type="predicted"/>
<organism evidence="1 2">
    <name type="scientific">Boothiomyces macroporosus</name>
    <dbReference type="NCBI Taxonomy" id="261099"/>
    <lineage>
        <taxon>Eukaryota</taxon>
        <taxon>Fungi</taxon>
        <taxon>Fungi incertae sedis</taxon>
        <taxon>Chytridiomycota</taxon>
        <taxon>Chytridiomycota incertae sedis</taxon>
        <taxon>Chytridiomycetes</taxon>
        <taxon>Rhizophydiales</taxon>
        <taxon>Terramycetaceae</taxon>
        <taxon>Boothiomyces</taxon>
    </lineage>
</organism>
<accession>A0AAD5UNB8</accession>
<protein>
    <submittedName>
        <fullName evidence="1">Uncharacterized protein</fullName>
    </submittedName>
</protein>
<comment type="caution">
    <text evidence="1">The sequence shown here is derived from an EMBL/GenBank/DDBJ whole genome shotgun (WGS) entry which is preliminary data.</text>
</comment>